<dbReference type="Pfam" id="PF02321">
    <property type="entry name" value="OEP"/>
    <property type="match status" value="2"/>
</dbReference>
<dbReference type="EMBL" id="FOAF01000002">
    <property type="protein sequence ID" value="SEL47892.1"/>
    <property type="molecule type" value="Genomic_DNA"/>
</dbReference>
<dbReference type="AlphaFoldDB" id="A0A1H7QIV3"/>
<accession>A0A1H7QIV3</accession>
<dbReference type="Gene3D" id="2.20.200.10">
    <property type="entry name" value="Outer membrane efflux proteins (OEP)"/>
    <property type="match status" value="1"/>
</dbReference>
<dbReference type="SUPFAM" id="SSF56954">
    <property type="entry name" value="Outer membrane efflux proteins (OEP)"/>
    <property type="match status" value="1"/>
</dbReference>
<keyword evidence="2" id="KW-1134">Transmembrane beta strand</keyword>
<evidence type="ECO:0000313" key="4">
    <source>
        <dbReference type="Proteomes" id="UP000199421"/>
    </source>
</evidence>
<dbReference type="NCBIfam" id="TIGR01845">
    <property type="entry name" value="outer_NodT"/>
    <property type="match status" value="1"/>
</dbReference>
<dbReference type="Proteomes" id="UP000199421">
    <property type="component" value="Unassembled WGS sequence"/>
</dbReference>
<dbReference type="GO" id="GO:0005886">
    <property type="term" value="C:plasma membrane"/>
    <property type="evidence" value="ECO:0007669"/>
    <property type="project" value="UniProtKB-SubCell"/>
</dbReference>
<evidence type="ECO:0000313" key="3">
    <source>
        <dbReference type="EMBL" id="SEL47892.1"/>
    </source>
</evidence>
<dbReference type="InterPro" id="IPR010131">
    <property type="entry name" value="MdtP/NodT-like"/>
</dbReference>
<keyword evidence="2 3" id="KW-0449">Lipoprotein</keyword>
<dbReference type="GO" id="GO:0015562">
    <property type="term" value="F:efflux transmembrane transporter activity"/>
    <property type="evidence" value="ECO:0007669"/>
    <property type="project" value="InterPro"/>
</dbReference>
<reference evidence="4" key="1">
    <citation type="submission" date="2016-10" db="EMBL/GenBank/DDBJ databases">
        <authorList>
            <person name="Varghese N."/>
            <person name="Submissions S."/>
        </authorList>
    </citation>
    <scope>NUCLEOTIDE SEQUENCE [LARGE SCALE GENOMIC DNA]</scope>
    <source>
        <strain evidence="4">DSM 18733</strain>
    </source>
</reference>
<dbReference type="OrthoDB" id="9770517at2"/>
<dbReference type="PROSITE" id="PS51257">
    <property type="entry name" value="PROKAR_LIPOPROTEIN"/>
    <property type="match status" value="1"/>
</dbReference>
<protein>
    <submittedName>
        <fullName evidence="3">Efflux transporter, outer membrane factor (OMF) lipoprotein, NodT family</fullName>
    </submittedName>
</protein>
<keyword evidence="2" id="KW-0472">Membrane</keyword>
<organism evidence="3 4">
    <name type="scientific">Olivibacter domesticus</name>
    <name type="common">Pseudosphingobacterium domesticum</name>
    <dbReference type="NCBI Taxonomy" id="407022"/>
    <lineage>
        <taxon>Bacteria</taxon>
        <taxon>Pseudomonadati</taxon>
        <taxon>Bacteroidota</taxon>
        <taxon>Sphingobacteriia</taxon>
        <taxon>Sphingobacteriales</taxon>
        <taxon>Sphingobacteriaceae</taxon>
        <taxon>Olivibacter</taxon>
    </lineage>
</organism>
<dbReference type="InterPro" id="IPR003423">
    <property type="entry name" value="OMP_efflux"/>
</dbReference>
<keyword evidence="4" id="KW-1185">Reference proteome</keyword>
<dbReference type="Gene3D" id="1.20.1600.10">
    <property type="entry name" value="Outer membrane efflux proteins (OEP)"/>
    <property type="match status" value="1"/>
</dbReference>
<dbReference type="STRING" id="407022.SAMN05661044_02611"/>
<proteinExistence type="inferred from homology"/>
<keyword evidence="2" id="KW-0564">Palmitate</keyword>
<keyword evidence="2" id="KW-0812">Transmembrane</keyword>
<gene>
    <name evidence="3" type="ORF">SAMN05661044_02611</name>
</gene>
<comment type="similarity">
    <text evidence="1 2">Belongs to the outer membrane factor (OMF) (TC 1.B.17) family.</text>
</comment>
<comment type="subcellular location">
    <subcellularLocation>
        <location evidence="2">Cell membrane</location>
        <topology evidence="2">Lipid-anchor</topology>
    </subcellularLocation>
</comment>
<evidence type="ECO:0000256" key="1">
    <source>
        <dbReference type="ARBA" id="ARBA00007613"/>
    </source>
</evidence>
<name>A0A1H7QIV3_OLID1</name>
<sequence>MNTKFSLLIILFLQVLFLACKTTDKALNTEAIAPSSFRNADENSQADSAGIALIAWREFFNDAILQRLIDTAIVHNMDMQLAIKNIEAAQQTLKQAKAGYLPDVNLQVSANTTRPSDNSLNGLSLNQFLGSKHIEDYTAALALSWEADIWGKIKNQKAAALAGYLQTEEAKKAVQTQLVSYVAQGYYNLLMLQAQLKIAQQNLALNDSTLNIIKQQYDVGEITLLGLEQAEAQRLAAASLIPDFEQQINIQENALSILSGKLPEAVATETTLDKIEIPQNLTTGVPSLLLSRRPDVKRAELAVVAARANKQYAKASMYPSLTISAQAGVNSFKASNWFNIPASLFGTVAGGIAQPILQRRQLKTNYKLAEIDQEKTVIQFRQSVITAVGEVSDALIALDKLEEKQSIALNRTSKLQSAIHNADLLFNTGMANYLEVITAQSNVLQSELELAQIKKAQLVAMVDLYRSLGGGW</sequence>
<dbReference type="PANTHER" id="PTHR30203">
    <property type="entry name" value="OUTER MEMBRANE CATION EFFLUX PROTEIN"/>
    <property type="match status" value="1"/>
</dbReference>
<evidence type="ECO:0000256" key="2">
    <source>
        <dbReference type="RuleBase" id="RU362097"/>
    </source>
</evidence>
<dbReference type="RefSeq" id="WP_093324888.1">
    <property type="nucleotide sequence ID" value="NZ_FOAF01000002.1"/>
</dbReference>